<protein>
    <submittedName>
        <fullName evidence="1">Uncharacterized protein</fullName>
    </submittedName>
</protein>
<dbReference type="Proteomes" id="UP001353952">
    <property type="component" value="Unassembled WGS sequence"/>
</dbReference>
<reference evidence="1 2" key="1">
    <citation type="submission" date="2024-01" db="EMBL/GenBank/DDBJ databases">
        <title>Genome analysis.</title>
        <authorList>
            <person name="Zhang K."/>
        </authorList>
    </citation>
    <scope>NUCLEOTIDE SEQUENCE [LARGE SCALE GENOMIC DNA]</scope>
    <source>
        <strain evidence="1 2">CGMCC 4.1753</strain>
    </source>
</reference>
<keyword evidence="2" id="KW-1185">Reference proteome</keyword>
<gene>
    <name evidence="1" type="ORF">RFN57_03620</name>
</gene>
<evidence type="ECO:0000313" key="2">
    <source>
        <dbReference type="Proteomes" id="UP001353952"/>
    </source>
</evidence>
<dbReference type="RefSeq" id="WP_191848608.1">
    <property type="nucleotide sequence ID" value="NZ_BMUO01000015.1"/>
</dbReference>
<dbReference type="EMBL" id="JAYXNZ010000002">
    <property type="protein sequence ID" value="MEC7051395.1"/>
    <property type="molecule type" value="Genomic_DNA"/>
</dbReference>
<organism evidence="1 2">
    <name type="scientific">Streptomyces violaceochromogenes</name>
    <dbReference type="NCBI Taxonomy" id="67377"/>
    <lineage>
        <taxon>Bacteria</taxon>
        <taxon>Bacillati</taxon>
        <taxon>Actinomycetota</taxon>
        <taxon>Actinomycetes</taxon>
        <taxon>Kitasatosporales</taxon>
        <taxon>Streptomycetaceae</taxon>
        <taxon>Streptomyces</taxon>
    </lineage>
</organism>
<accession>A0ABU6LPK3</accession>
<name>A0ABU6LPK3_9ACTN</name>
<evidence type="ECO:0000313" key="1">
    <source>
        <dbReference type="EMBL" id="MEC7051395.1"/>
    </source>
</evidence>
<sequence length="90" mass="10065">MAEVAAELGAVLADRVGRPVLFERVLDGLVRLAYQDREALTEALEPVLRAFERRARTPSYLTRIFLVAMAVSDRTHDDAAPYICYQSCGH</sequence>
<proteinExistence type="predicted"/>
<comment type="caution">
    <text evidence="1">The sequence shown here is derived from an EMBL/GenBank/DDBJ whole genome shotgun (WGS) entry which is preliminary data.</text>
</comment>